<evidence type="ECO:0000313" key="5">
    <source>
        <dbReference type="Proteomes" id="UP001151478"/>
    </source>
</evidence>
<protein>
    <submittedName>
        <fullName evidence="1">Uncharacterized protein</fullName>
    </submittedName>
</protein>
<evidence type="ECO:0000313" key="2">
    <source>
        <dbReference type="EMBL" id="MDD7912955.1"/>
    </source>
</evidence>
<reference evidence="1" key="2">
    <citation type="submission" date="2023-02" db="EMBL/GenBank/DDBJ databases">
        <title>Polaribacter ponticola sp. nov., isolated from seawater.</title>
        <authorList>
            <person name="Baek J.H."/>
            <person name="Kim J.M."/>
            <person name="Choi D.G."/>
            <person name="Jeon C.O."/>
        </authorList>
    </citation>
    <scope>NUCLEOTIDE SEQUENCE</scope>
    <source>
        <strain evidence="1">MSW5</strain>
    </source>
</reference>
<evidence type="ECO:0000313" key="3">
    <source>
        <dbReference type="EMBL" id="MDD7913747.1"/>
    </source>
</evidence>
<dbReference type="EMBL" id="JAOSLC020000002">
    <property type="protein sequence ID" value="MDD7913747.1"/>
    <property type="molecule type" value="Genomic_DNA"/>
</dbReference>
<organism evidence="1 5">
    <name type="scientific">Polaribacter ponticola</name>
    <dbReference type="NCBI Taxonomy" id="2978475"/>
    <lineage>
        <taxon>Bacteria</taxon>
        <taxon>Pseudomonadati</taxon>
        <taxon>Bacteroidota</taxon>
        <taxon>Flavobacteriia</taxon>
        <taxon>Flavobacteriales</taxon>
        <taxon>Flavobacteriaceae</taxon>
    </lineage>
</organism>
<dbReference type="EMBL" id="JAOSLC020000002">
    <property type="protein sequence ID" value="MDD7913748.1"/>
    <property type="molecule type" value="Genomic_DNA"/>
</dbReference>
<evidence type="ECO:0000313" key="4">
    <source>
        <dbReference type="EMBL" id="MDD7913748.1"/>
    </source>
</evidence>
<accession>A0ABT5S4C4</accession>
<reference evidence="1" key="1">
    <citation type="submission" date="2022-09" db="EMBL/GenBank/DDBJ databases">
        <authorList>
            <person name="Kristyanto S."/>
            <person name="Jung J."/>
            <person name="Jeon C.O."/>
        </authorList>
    </citation>
    <scope>NUCLEOTIDE SEQUENCE</scope>
    <source>
        <strain evidence="1">MSW5</strain>
    </source>
</reference>
<comment type="caution">
    <text evidence="1">The sequence shown here is derived from an EMBL/GenBank/DDBJ whole genome shotgun (WGS) entry which is preliminary data.</text>
</comment>
<dbReference type="EMBL" id="JAOSLC020000001">
    <property type="protein sequence ID" value="MDD7912954.1"/>
    <property type="molecule type" value="Genomic_DNA"/>
</dbReference>
<dbReference type="Proteomes" id="UP001151478">
    <property type="component" value="Unassembled WGS sequence"/>
</dbReference>
<dbReference type="RefSeq" id="WP_265726944.1">
    <property type="nucleotide sequence ID" value="NZ_JAOSLC020000001.1"/>
</dbReference>
<dbReference type="EMBL" id="JAOSLC020000001">
    <property type="protein sequence ID" value="MDD7912955.1"/>
    <property type="molecule type" value="Genomic_DNA"/>
</dbReference>
<gene>
    <name evidence="1" type="ORF">N5A56_000230</name>
    <name evidence="2" type="ORF">N5A56_000235</name>
    <name evidence="3" type="ORF">N5A56_004655</name>
    <name evidence="4" type="ORF">N5A56_004660</name>
</gene>
<name>A0ABT5S4C4_9FLAO</name>
<evidence type="ECO:0000313" key="1">
    <source>
        <dbReference type="EMBL" id="MDD7912954.1"/>
    </source>
</evidence>
<proteinExistence type="predicted"/>
<keyword evidence="5" id="KW-1185">Reference proteome</keyword>
<sequence>MIEVIEISFKEMETLILLPNQFKNMLQASQDYGFSLLGGWKCRRKKIKIEDFPKNEWCC</sequence>